<evidence type="ECO:0000256" key="5">
    <source>
        <dbReference type="ARBA" id="ARBA00049244"/>
    </source>
</evidence>
<dbReference type="EMBL" id="JAUFRC010000001">
    <property type="protein sequence ID" value="MDN3712172.1"/>
    <property type="molecule type" value="Genomic_DNA"/>
</dbReference>
<dbReference type="InterPro" id="IPR017961">
    <property type="entry name" value="DNA_pol_Y-fam_little_finger"/>
</dbReference>
<evidence type="ECO:0000259" key="6">
    <source>
        <dbReference type="PROSITE" id="PS50173"/>
    </source>
</evidence>
<organism evidence="7 8">
    <name type="scientific">Paracoccus cavernae</name>
    <dbReference type="NCBI Taxonomy" id="1571207"/>
    <lineage>
        <taxon>Bacteria</taxon>
        <taxon>Pseudomonadati</taxon>
        <taxon>Pseudomonadota</taxon>
        <taxon>Alphaproteobacteria</taxon>
        <taxon>Rhodobacterales</taxon>
        <taxon>Paracoccaceae</taxon>
        <taxon>Paracoccus</taxon>
    </lineage>
</organism>
<comment type="similarity">
    <text evidence="1">Belongs to the DNA polymerase type-Y family.</text>
</comment>
<dbReference type="Proteomes" id="UP001243846">
    <property type="component" value="Unassembled WGS sequence"/>
</dbReference>
<proteinExistence type="inferred from homology"/>
<reference evidence="8" key="1">
    <citation type="journal article" date="2019" name="Int. J. Syst. Evol. Microbiol.">
        <title>The Global Catalogue of Microorganisms (GCM) 10K type strain sequencing project: providing services to taxonomists for standard genome sequencing and annotation.</title>
        <authorList>
            <consortium name="The Broad Institute Genomics Platform"/>
            <consortium name="The Broad Institute Genome Sequencing Center for Infectious Disease"/>
            <person name="Wu L."/>
            <person name="Ma J."/>
        </authorList>
    </citation>
    <scope>NUCLEOTIDE SEQUENCE [LARGE SCALE GENOMIC DNA]</scope>
    <source>
        <strain evidence="8">CECT 8482</strain>
    </source>
</reference>
<comment type="catalytic activity">
    <reaction evidence="5">
        <text>DNA(n) + a 2'-deoxyribonucleoside 5'-triphosphate = DNA(n+1) + diphosphate</text>
        <dbReference type="Rhea" id="RHEA:22508"/>
        <dbReference type="Rhea" id="RHEA-COMP:17339"/>
        <dbReference type="Rhea" id="RHEA-COMP:17340"/>
        <dbReference type="ChEBI" id="CHEBI:33019"/>
        <dbReference type="ChEBI" id="CHEBI:61560"/>
        <dbReference type="ChEBI" id="CHEBI:173112"/>
        <dbReference type="EC" id="2.7.7.7"/>
    </reaction>
</comment>
<dbReference type="PROSITE" id="PS50173">
    <property type="entry name" value="UMUC"/>
    <property type="match status" value="1"/>
</dbReference>
<dbReference type="Pfam" id="PF11799">
    <property type="entry name" value="IMS_C"/>
    <property type="match status" value="1"/>
</dbReference>
<dbReference type="Pfam" id="PF00817">
    <property type="entry name" value="IMS"/>
    <property type="match status" value="1"/>
</dbReference>
<evidence type="ECO:0000313" key="7">
    <source>
        <dbReference type="EMBL" id="MDN3712172.1"/>
    </source>
</evidence>
<protein>
    <recommendedName>
        <fullName evidence="3">DNA-directed DNA polymerase</fullName>
        <ecNumber evidence="3">2.7.7.7</ecNumber>
    </recommendedName>
</protein>
<dbReference type="InterPro" id="IPR043502">
    <property type="entry name" value="DNA/RNA_pol_sf"/>
</dbReference>
<dbReference type="PANTHER" id="PTHR11076:SF34">
    <property type="entry name" value="PROTEIN UMUC"/>
    <property type="match status" value="1"/>
</dbReference>
<name>A0ABT8D5Z6_9RHOB</name>
<evidence type="ECO:0000313" key="8">
    <source>
        <dbReference type="Proteomes" id="UP001243846"/>
    </source>
</evidence>
<dbReference type="EC" id="2.7.7.7" evidence="3"/>
<dbReference type="Gene3D" id="3.40.1170.60">
    <property type="match status" value="1"/>
</dbReference>
<dbReference type="InterPro" id="IPR001126">
    <property type="entry name" value="UmuC"/>
</dbReference>
<comment type="function">
    <text evidence="4">Poorly processive, error-prone DNA polymerase involved in untargeted mutagenesis. Copies undamaged DNA at stalled replication forks, which arise in vivo from mismatched or misaligned primer ends. These misaligned primers can be extended by PolIV. Exhibits no 3'-5' exonuclease (proofreading) activity. May be involved in translesional synthesis, in conjunction with the beta clamp from PolIII.</text>
</comment>
<keyword evidence="8" id="KW-1185">Reference proteome</keyword>
<dbReference type="InterPro" id="IPR043128">
    <property type="entry name" value="Rev_trsase/Diguanyl_cyclase"/>
</dbReference>
<gene>
    <name evidence="7" type="ORF">QWZ10_10915</name>
</gene>
<accession>A0ABT8D5Z6</accession>
<comment type="subunit">
    <text evidence="2">Monomer.</text>
</comment>
<dbReference type="Gene3D" id="1.10.150.20">
    <property type="entry name" value="5' to 3' exonuclease, C-terminal subdomain"/>
    <property type="match status" value="1"/>
</dbReference>
<feature type="domain" description="UmuC" evidence="6">
    <location>
        <begin position="6"/>
        <end position="189"/>
    </location>
</feature>
<dbReference type="SUPFAM" id="SSF56672">
    <property type="entry name" value="DNA/RNA polymerases"/>
    <property type="match status" value="1"/>
</dbReference>
<evidence type="ECO:0000256" key="3">
    <source>
        <dbReference type="ARBA" id="ARBA00012417"/>
    </source>
</evidence>
<dbReference type="Gene3D" id="3.30.70.270">
    <property type="match status" value="1"/>
</dbReference>
<dbReference type="InterPro" id="IPR050116">
    <property type="entry name" value="DNA_polymerase-Y"/>
</dbReference>
<evidence type="ECO:0000256" key="2">
    <source>
        <dbReference type="ARBA" id="ARBA00011245"/>
    </source>
</evidence>
<dbReference type="PANTHER" id="PTHR11076">
    <property type="entry name" value="DNA REPAIR POLYMERASE UMUC / TRANSFERASE FAMILY MEMBER"/>
    <property type="match status" value="1"/>
</dbReference>
<evidence type="ECO:0000256" key="4">
    <source>
        <dbReference type="ARBA" id="ARBA00025589"/>
    </source>
</evidence>
<sequence>MGPFRTLYIDMNSFFASVEQQLDPAIRGRPVAITAMENEKGCCVAASYEAKAYGVRTGTSVPEARRLCPEITFRASRHRVYVRHNLRVAAILDRYAELERIRSVDEFQIALSGDVTDLDGARALVTEMKHAVATEVGECLRFSAGIGPNHLLAKIAGKLEKPNGFQHLGPDNMPDRIAHLALDDLPGISRAMAGRLHAAGIRDILSLCRLDPRHARVIWRSVEGERFVRSLQGEPIPLVTTQRGGFGNSKVLAPQYRAPAEAYLVSRWLIEKAASRLRRDGRVAASFNLHLSPYGRKTWARAIRCAPTQDTLEFMRMNRALWRQAWPYIRGRHLAAIGVHLGNVDMLEARTGDLLMPIGPGEQTAGERASAAADFINQRFGQGTIRFGVNQPHPGFFERG</sequence>
<comment type="caution">
    <text evidence="7">The sequence shown here is derived from an EMBL/GenBank/DDBJ whole genome shotgun (WGS) entry which is preliminary data.</text>
</comment>
<evidence type="ECO:0000256" key="1">
    <source>
        <dbReference type="ARBA" id="ARBA00010945"/>
    </source>
</evidence>
<dbReference type="RefSeq" id="WP_377687119.1">
    <property type="nucleotide sequence ID" value="NZ_JBHMDZ010000042.1"/>
</dbReference>